<comment type="caution">
    <text evidence="4">The sequence shown here is derived from an EMBL/GenBank/DDBJ whole genome shotgun (WGS) entry which is preliminary data.</text>
</comment>
<gene>
    <name evidence="4" type="ORF">BDN71DRAFT_1457027</name>
</gene>
<evidence type="ECO:0000256" key="1">
    <source>
        <dbReference type="ARBA" id="ARBA00008060"/>
    </source>
</evidence>
<keyword evidence="5" id="KW-1185">Reference proteome</keyword>
<evidence type="ECO:0000313" key="5">
    <source>
        <dbReference type="Proteomes" id="UP000807025"/>
    </source>
</evidence>
<dbReference type="AlphaFoldDB" id="A0A9P5ZL81"/>
<dbReference type="GO" id="GO:0032798">
    <property type="term" value="C:Swi5-Sfr1 complex"/>
    <property type="evidence" value="ECO:0007669"/>
    <property type="project" value="TreeGrafter"/>
</dbReference>
<dbReference type="GO" id="GO:0010772">
    <property type="term" value="P:meiotic DNA recombinase assembly involved in reciprocal meiotic recombination"/>
    <property type="evidence" value="ECO:0007669"/>
    <property type="project" value="TreeGrafter"/>
</dbReference>
<dbReference type="GO" id="GO:0034974">
    <property type="term" value="C:Swi5-Swi2 complex"/>
    <property type="evidence" value="ECO:0007669"/>
    <property type="project" value="TreeGrafter"/>
</dbReference>
<dbReference type="PANTHER" id="PTHR28529">
    <property type="entry name" value="DNA REPAIR PROTEIN SWI5 HOMOLOG"/>
    <property type="match status" value="1"/>
</dbReference>
<accession>A0A9P5ZL81</accession>
<dbReference type="GO" id="GO:0000709">
    <property type="term" value="P:meiotic joint molecule formation"/>
    <property type="evidence" value="ECO:0007669"/>
    <property type="project" value="TreeGrafter"/>
</dbReference>
<dbReference type="Gene3D" id="1.20.5.170">
    <property type="match status" value="1"/>
</dbReference>
<proteinExistence type="inferred from homology"/>
<dbReference type="InterPro" id="IPR010760">
    <property type="entry name" value="DNA-repair_Swi5"/>
</dbReference>
<keyword evidence="2" id="KW-0227">DNA damage</keyword>
<evidence type="ECO:0000256" key="3">
    <source>
        <dbReference type="ARBA" id="ARBA00023204"/>
    </source>
</evidence>
<name>A0A9P5ZL81_PLEER</name>
<sequence length="83" mass="9494">MHSAVCEKRQEARTAELQAEVNRLQEQLGRSVDAEKVVKQHIKLLHEYNEAKDAAQVLIGRLASLREMTVREVHESFGLLDIE</sequence>
<dbReference type="PANTHER" id="PTHR28529:SF2">
    <property type="entry name" value="DNA REPAIR PROTEIN SWI5 HOMOLOG"/>
    <property type="match status" value="1"/>
</dbReference>
<protein>
    <submittedName>
        <fullName evidence="4">Uncharacterized protein</fullName>
    </submittedName>
</protein>
<evidence type="ECO:0000313" key="4">
    <source>
        <dbReference type="EMBL" id="KAF9488655.1"/>
    </source>
</evidence>
<comment type="similarity">
    <text evidence="1">Belongs to the SWI5/SAE3 family.</text>
</comment>
<dbReference type="EMBL" id="MU154703">
    <property type="protein sequence ID" value="KAF9488655.1"/>
    <property type="molecule type" value="Genomic_DNA"/>
</dbReference>
<reference evidence="4" key="1">
    <citation type="submission" date="2020-11" db="EMBL/GenBank/DDBJ databases">
        <authorList>
            <consortium name="DOE Joint Genome Institute"/>
            <person name="Ahrendt S."/>
            <person name="Riley R."/>
            <person name="Andreopoulos W."/>
            <person name="Labutti K."/>
            <person name="Pangilinan J."/>
            <person name="Ruiz-Duenas F.J."/>
            <person name="Barrasa J.M."/>
            <person name="Sanchez-Garcia M."/>
            <person name="Camarero S."/>
            <person name="Miyauchi S."/>
            <person name="Serrano A."/>
            <person name="Linde D."/>
            <person name="Babiker R."/>
            <person name="Drula E."/>
            <person name="Ayuso-Fernandez I."/>
            <person name="Pacheco R."/>
            <person name="Padilla G."/>
            <person name="Ferreira P."/>
            <person name="Barriuso J."/>
            <person name="Kellner H."/>
            <person name="Castanera R."/>
            <person name="Alfaro M."/>
            <person name="Ramirez L."/>
            <person name="Pisabarro A.G."/>
            <person name="Kuo A."/>
            <person name="Tritt A."/>
            <person name="Lipzen A."/>
            <person name="He G."/>
            <person name="Yan M."/>
            <person name="Ng V."/>
            <person name="Cullen D."/>
            <person name="Martin F."/>
            <person name="Rosso M.-N."/>
            <person name="Henrissat B."/>
            <person name="Hibbett D."/>
            <person name="Martinez A.T."/>
            <person name="Grigoriev I.V."/>
        </authorList>
    </citation>
    <scope>NUCLEOTIDE SEQUENCE</scope>
    <source>
        <strain evidence="4">ATCC 90797</strain>
    </source>
</reference>
<dbReference type="OrthoDB" id="255837at2759"/>
<dbReference type="Pfam" id="PF07061">
    <property type="entry name" value="Swi5"/>
    <property type="match status" value="1"/>
</dbReference>
<keyword evidence="3" id="KW-0234">DNA repair</keyword>
<evidence type="ECO:0000256" key="2">
    <source>
        <dbReference type="ARBA" id="ARBA00022763"/>
    </source>
</evidence>
<dbReference type="Proteomes" id="UP000807025">
    <property type="component" value="Unassembled WGS sequence"/>
</dbReference>
<organism evidence="4 5">
    <name type="scientific">Pleurotus eryngii</name>
    <name type="common">Boletus of the steppes</name>
    <dbReference type="NCBI Taxonomy" id="5323"/>
    <lineage>
        <taxon>Eukaryota</taxon>
        <taxon>Fungi</taxon>
        <taxon>Dikarya</taxon>
        <taxon>Basidiomycota</taxon>
        <taxon>Agaricomycotina</taxon>
        <taxon>Agaricomycetes</taxon>
        <taxon>Agaricomycetidae</taxon>
        <taxon>Agaricales</taxon>
        <taxon>Pleurotineae</taxon>
        <taxon>Pleurotaceae</taxon>
        <taxon>Pleurotus</taxon>
    </lineage>
</organism>